<protein>
    <recommendedName>
        <fullName evidence="2">HMG box-containing protein 1</fullName>
    </recommendedName>
    <alternativeName>
        <fullName evidence="12">HMG box transcription factor 1</fullName>
    </alternativeName>
    <alternativeName>
        <fullName evidence="11">High mobility group box transcription factor 1</fullName>
    </alternativeName>
</protein>
<feature type="region of interest" description="Disordered" evidence="14">
    <location>
        <begin position="1"/>
        <end position="37"/>
    </location>
</feature>
<dbReference type="InterPro" id="IPR009071">
    <property type="entry name" value="HMG_box_dom"/>
</dbReference>
<feature type="domain" description="HMG box" evidence="15">
    <location>
        <begin position="668"/>
        <end position="736"/>
    </location>
</feature>
<reference evidence="18" key="1">
    <citation type="submission" date="2025-08" db="UniProtKB">
        <authorList>
            <consortium name="RefSeq"/>
        </authorList>
    </citation>
    <scope>IDENTIFICATION</scope>
    <source>
        <tissue evidence="18">Whole organism</tissue>
    </source>
</reference>
<name>A0A8B7PJS7_HYAAZ</name>
<dbReference type="GO" id="GO:0005634">
    <property type="term" value="C:nucleus"/>
    <property type="evidence" value="ECO:0007669"/>
    <property type="project" value="UniProtKB-SubCell"/>
</dbReference>
<dbReference type="GO" id="GO:0000978">
    <property type="term" value="F:RNA polymerase II cis-regulatory region sequence-specific DNA binding"/>
    <property type="evidence" value="ECO:0007669"/>
    <property type="project" value="TreeGrafter"/>
</dbReference>
<dbReference type="SUPFAM" id="SSF47095">
    <property type="entry name" value="HMG-box"/>
    <property type="match status" value="1"/>
</dbReference>
<keyword evidence="8" id="KW-0804">Transcription</keyword>
<evidence type="ECO:0000259" key="15">
    <source>
        <dbReference type="PROSITE" id="PS50118"/>
    </source>
</evidence>
<evidence type="ECO:0000313" key="17">
    <source>
        <dbReference type="Proteomes" id="UP000694843"/>
    </source>
</evidence>
<comment type="subcellular location">
    <subcellularLocation>
        <location evidence="1">Nucleus</location>
    </subcellularLocation>
</comment>
<feature type="DNA-binding region" description="HMG box" evidence="13">
    <location>
        <begin position="668"/>
        <end position="736"/>
    </location>
</feature>
<dbReference type="AlphaFoldDB" id="A0A8B7PJS7"/>
<keyword evidence="3" id="KW-0678">Repressor</keyword>
<evidence type="ECO:0000256" key="13">
    <source>
        <dbReference type="PROSITE-ProRule" id="PRU00267"/>
    </source>
</evidence>
<evidence type="ECO:0000256" key="5">
    <source>
        <dbReference type="ARBA" id="ARBA00022843"/>
    </source>
</evidence>
<dbReference type="GO" id="GO:0003723">
    <property type="term" value="F:RNA binding"/>
    <property type="evidence" value="ECO:0007669"/>
    <property type="project" value="InterPro"/>
</dbReference>
<dbReference type="OMA" id="YERERYN"/>
<evidence type="ECO:0000256" key="12">
    <source>
        <dbReference type="ARBA" id="ARBA00030708"/>
    </source>
</evidence>
<evidence type="ECO:0000256" key="1">
    <source>
        <dbReference type="ARBA" id="ARBA00004123"/>
    </source>
</evidence>
<dbReference type="RefSeq" id="XP_018025722.1">
    <property type="nucleotide sequence ID" value="XM_018170233.1"/>
</dbReference>
<dbReference type="SUPFAM" id="SSF102031">
    <property type="entry name" value="AXH domain"/>
    <property type="match status" value="1"/>
</dbReference>
<accession>A0A8B7PJS7</accession>
<dbReference type="GeneID" id="108681222"/>
<dbReference type="PROSITE" id="PS50118">
    <property type="entry name" value="HMG_BOX_2"/>
    <property type="match status" value="1"/>
</dbReference>
<feature type="compositionally biased region" description="Basic and acidic residues" evidence="14">
    <location>
        <begin position="1"/>
        <end position="12"/>
    </location>
</feature>
<evidence type="ECO:0000256" key="8">
    <source>
        <dbReference type="ARBA" id="ARBA00023163"/>
    </source>
</evidence>
<dbReference type="SMART" id="SM00398">
    <property type="entry name" value="HMG"/>
    <property type="match status" value="1"/>
</dbReference>
<dbReference type="InterPro" id="IPR039655">
    <property type="entry name" value="HBP1"/>
</dbReference>
<evidence type="ECO:0000256" key="9">
    <source>
        <dbReference type="ARBA" id="ARBA00023242"/>
    </source>
</evidence>
<feature type="region of interest" description="Disordered" evidence="14">
    <location>
        <begin position="204"/>
        <end position="230"/>
    </location>
</feature>
<evidence type="ECO:0000313" key="18">
    <source>
        <dbReference type="RefSeq" id="XP_018025722.1"/>
    </source>
</evidence>
<evidence type="ECO:0000256" key="14">
    <source>
        <dbReference type="SAM" id="MobiDB-lite"/>
    </source>
</evidence>
<evidence type="ECO:0000256" key="10">
    <source>
        <dbReference type="ARBA" id="ARBA00025095"/>
    </source>
</evidence>
<dbReference type="PROSITE" id="PS51148">
    <property type="entry name" value="AXH"/>
    <property type="match status" value="1"/>
</dbReference>
<dbReference type="GO" id="GO:0016055">
    <property type="term" value="P:Wnt signaling pathway"/>
    <property type="evidence" value="ECO:0007669"/>
    <property type="project" value="UniProtKB-KW"/>
</dbReference>
<comment type="function">
    <text evidence="10">Transcriptional repressor that binds to the promoter region of target genes. Plays a role in the regulation of the cell cycle and of the Wnt pathway. Binds preferentially to the sequence 5'-TTCATTCATTCA-3'. Binding to the histone H1.0 promoter is enhanced by interaction with RB1. Disrupts the interaction between DNA and TCF4.</text>
</comment>
<feature type="compositionally biased region" description="Low complexity" evidence="14">
    <location>
        <begin position="204"/>
        <end position="220"/>
    </location>
</feature>
<evidence type="ECO:0000256" key="6">
    <source>
        <dbReference type="ARBA" id="ARBA00023015"/>
    </source>
</evidence>
<evidence type="ECO:0000256" key="7">
    <source>
        <dbReference type="ARBA" id="ARBA00023125"/>
    </source>
</evidence>
<feature type="region of interest" description="Disordered" evidence="14">
    <location>
        <begin position="633"/>
        <end position="672"/>
    </location>
</feature>
<evidence type="ECO:0000259" key="16">
    <source>
        <dbReference type="PROSITE" id="PS51148"/>
    </source>
</evidence>
<dbReference type="Pfam" id="PF00505">
    <property type="entry name" value="HMG_box"/>
    <property type="match status" value="1"/>
</dbReference>
<gene>
    <name evidence="18" type="primary">LOC108681222</name>
</gene>
<dbReference type="PANTHER" id="PTHR15499:SF3">
    <property type="entry name" value="HMG BOX-CONTAINING PROTEIN 1"/>
    <property type="match status" value="1"/>
</dbReference>
<proteinExistence type="predicted"/>
<keyword evidence="7 13" id="KW-0238">DNA-binding</keyword>
<sequence length="745" mass="82469">MNGDEKAVERMSPDLPMLEPSAELHGAMEHSDGPTDLRVRRKLRPVPPPLDLSKRTLVQCPENGLLQASFLPGRPSVPSPSPRSPFLQKNLPLRKRAHSWSSQPGALSYSSAFTLDSSIPTIKDEQLEPVDEDACCRCSNSSLRFAGLPTPHTPHTPHPHSAIPVLTSKFNFSEGNPVASAAASHHHYSSAPLNLSLGGGLPSSLLSPAPSHPSTSSLSSSREELEPDISDPSYAAPLDCSGTVSFVNINYFHCSSHPYCAQPREQERTSPSGRTDELKSYHLPYQTFHENDSNRSMASAMMVEPYFKHEYCSDMLTTPGPPSHHDEYAGEQMVDLTTAKNSPGCKSERLDRNVSSPGSGCTCSNCSAPGHLSPYAQTFPDDRDLGWHRIVWSVFLPDVRIHFAMGEEMSCMRLSQELGKLEKEHKELYACHGVILRKYSYVTPGPESQYFSEDSTVLQENHPEVKMTFSPVGLKQQDVLAVVPCHHPFFVQHRGWCSTEPALTLRVHGFMVSKLYCEDVCLPPYHKNHDKPCLMSHFNSGTDGTKPANHPPALTQLHLQAPAHPHSDVVHSTDHVADAMSRFDFNDDPLHDTSVITERGELLNTQQFLPTTPFTGASFVQYAPPSSHGLAVPQPYNPAIPHRSGLLSPPASPSKKSSHANGAAPSKPRRPMNGFMLFAKRHRLKLIQQHPGKDNRAISVLLGGTWKALPDYERERYNNEARLQAEQMKKIDPDCWKRKRSHSTC</sequence>
<keyword evidence="17" id="KW-1185">Reference proteome</keyword>
<evidence type="ECO:0000256" key="4">
    <source>
        <dbReference type="ARBA" id="ARBA00022687"/>
    </source>
</evidence>
<feature type="region of interest" description="Disordered" evidence="14">
    <location>
        <begin position="69"/>
        <end position="88"/>
    </location>
</feature>
<evidence type="ECO:0000256" key="11">
    <source>
        <dbReference type="ARBA" id="ARBA00030026"/>
    </source>
</evidence>
<keyword evidence="4" id="KW-0879">Wnt signaling pathway</keyword>
<dbReference type="Proteomes" id="UP000694843">
    <property type="component" value="Unplaced"/>
</dbReference>
<dbReference type="InterPro" id="IPR036096">
    <property type="entry name" value="Ataxin_AXH_dom_sf"/>
</dbReference>
<dbReference type="PANTHER" id="PTHR15499">
    <property type="entry name" value="HMG BOX-CONTAINING PROTEIN 1"/>
    <property type="match status" value="1"/>
</dbReference>
<dbReference type="GO" id="GO:0000981">
    <property type="term" value="F:DNA-binding transcription factor activity, RNA polymerase II-specific"/>
    <property type="evidence" value="ECO:0007669"/>
    <property type="project" value="TreeGrafter"/>
</dbReference>
<keyword evidence="5" id="KW-0832">Ubl conjugation</keyword>
<dbReference type="KEGG" id="hazt:108681222"/>
<feature type="compositionally biased region" description="Basic and acidic residues" evidence="14">
    <location>
        <begin position="26"/>
        <end position="37"/>
    </location>
</feature>
<feature type="domain" description="AXH" evidence="16">
    <location>
        <begin position="383"/>
        <end position="532"/>
    </location>
</feature>
<dbReference type="SMART" id="SM00536">
    <property type="entry name" value="AXH"/>
    <property type="match status" value="1"/>
</dbReference>
<dbReference type="OrthoDB" id="498543at2759"/>
<keyword evidence="9 13" id="KW-0539">Nucleus</keyword>
<dbReference type="Gene3D" id="1.10.30.10">
    <property type="entry name" value="High mobility group box domain"/>
    <property type="match status" value="1"/>
</dbReference>
<evidence type="ECO:0000256" key="3">
    <source>
        <dbReference type="ARBA" id="ARBA00022491"/>
    </source>
</evidence>
<dbReference type="InterPro" id="IPR003652">
    <property type="entry name" value="Ataxin_AXH_dom"/>
</dbReference>
<dbReference type="Pfam" id="PF08517">
    <property type="entry name" value="AXH"/>
    <property type="match status" value="1"/>
</dbReference>
<organism evidence="17 18">
    <name type="scientific">Hyalella azteca</name>
    <name type="common">Amphipod</name>
    <dbReference type="NCBI Taxonomy" id="294128"/>
    <lineage>
        <taxon>Eukaryota</taxon>
        <taxon>Metazoa</taxon>
        <taxon>Ecdysozoa</taxon>
        <taxon>Arthropoda</taxon>
        <taxon>Crustacea</taxon>
        <taxon>Multicrustacea</taxon>
        <taxon>Malacostraca</taxon>
        <taxon>Eumalacostraca</taxon>
        <taxon>Peracarida</taxon>
        <taxon>Amphipoda</taxon>
        <taxon>Senticaudata</taxon>
        <taxon>Talitrida</taxon>
        <taxon>Talitroidea</taxon>
        <taxon>Hyalellidae</taxon>
        <taxon>Hyalella</taxon>
    </lineage>
</organism>
<keyword evidence="6" id="KW-0805">Transcription regulation</keyword>
<dbReference type="InterPro" id="IPR036910">
    <property type="entry name" value="HMG_box_dom_sf"/>
</dbReference>
<evidence type="ECO:0000256" key="2">
    <source>
        <dbReference type="ARBA" id="ARBA00017229"/>
    </source>
</evidence>